<reference evidence="2" key="1">
    <citation type="submission" date="2023-03" db="UniProtKB">
        <authorList>
            <consortium name="EnsemblPlants"/>
        </authorList>
    </citation>
    <scope>IDENTIFICATION</scope>
</reference>
<feature type="compositionally biased region" description="Polar residues" evidence="1">
    <location>
        <begin position="1"/>
        <end position="10"/>
    </location>
</feature>
<feature type="region of interest" description="Disordered" evidence="1">
    <location>
        <begin position="1"/>
        <end position="20"/>
    </location>
</feature>
<evidence type="ECO:0000313" key="2">
    <source>
        <dbReference type="EnsemblPlants" id="MELO3C027519.2.1"/>
    </source>
</evidence>
<dbReference type="AlphaFoldDB" id="A0A9I9E112"/>
<dbReference type="Gramene" id="MELO3C027519.2.1">
    <property type="protein sequence ID" value="MELO3C027519.2.1"/>
    <property type="gene ID" value="MELO3C027519.2"/>
</dbReference>
<feature type="compositionally biased region" description="Basic and acidic residues" evidence="1">
    <location>
        <begin position="47"/>
        <end position="71"/>
    </location>
</feature>
<protein>
    <submittedName>
        <fullName evidence="2">Uncharacterized protein</fullName>
    </submittedName>
</protein>
<organism evidence="2">
    <name type="scientific">Cucumis melo</name>
    <name type="common">Muskmelon</name>
    <dbReference type="NCBI Taxonomy" id="3656"/>
    <lineage>
        <taxon>Eukaryota</taxon>
        <taxon>Viridiplantae</taxon>
        <taxon>Streptophyta</taxon>
        <taxon>Embryophyta</taxon>
        <taxon>Tracheophyta</taxon>
        <taxon>Spermatophyta</taxon>
        <taxon>Magnoliopsida</taxon>
        <taxon>eudicotyledons</taxon>
        <taxon>Gunneridae</taxon>
        <taxon>Pentapetalae</taxon>
        <taxon>rosids</taxon>
        <taxon>fabids</taxon>
        <taxon>Cucurbitales</taxon>
        <taxon>Cucurbitaceae</taxon>
        <taxon>Benincaseae</taxon>
        <taxon>Cucumis</taxon>
    </lineage>
</organism>
<name>A0A9I9E112_CUCME</name>
<proteinExistence type="predicted"/>
<accession>A0A9I9E112</accession>
<evidence type="ECO:0000256" key="1">
    <source>
        <dbReference type="SAM" id="MobiDB-lite"/>
    </source>
</evidence>
<sequence>MRSSNTNMQSENRRKLHGLNTQIQEIKNTRKANTNARISPPAFHLQSKRERETKTETRIPEREKGCYEEKCSPFPSRPINNRAKTNNLTQLPTNYNQKWQNDSRTDEN</sequence>
<feature type="region of interest" description="Disordered" evidence="1">
    <location>
        <begin position="28"/>
        <end position="108"/>
    </location>
</feature>
<feature type="compositionally biased region" description="Polar residues" evidence="1">
    <location>
        <begin position="78"/>
        <end position="100"/>
    </location>
</feature>
<feature type="compositionally biased region" description="Polar residues" evidence="1">
    <location>
        <begin position="28"/>
        <end position="37"/>
    </location>
</feature>
<dbReference type="EnsemblPlants" id="MELO3C027519.2.1">
    <property type="protein sequence ID" value="MELO3C027519.2.1"/>
    <property type="gene ID" value="MELO3C027519.2"/>
</dbReference>